<accession>A0A7N9CJQ4</accession>
<dbReference type="PANTHER" id="PTHR12138">
    <property type="entry name" value="PRIMATE-EXPANDED PROTEIN FAMILY"/>
    <property type="match status" value="1"/>
</dbReference>
<evidence type="ECO:0000313" key="1">
    <source>
        <dbReference type="Ensembl" id="ENSMFAP00000052867.1"/>
    </source>
</evidence>
<organism evidence="1 2">
    <name type="scientific">Macaca fascicularis</name>
    <name type="common">Crab-eating macaque</name>
    <name type="synonym">Cynomolgus monkey</name>
    <dbReference type="NCBI Taxonomy" id="9541"/>
    <lineage>
        <taxon>Eukaryota</taxon>
        <taxon>Metazoa</taxon>
        <taxon>Chordata</taxon>
        <taxon>Craniata</taxon>
        <taxon>Vertebrata</taxon>
        <taxon>Euteleostomi</taxon>
        <taxon>Mammalia</taxon>
        <taxon>Eutheria</taxon>
        <taxon>Euarchontoglires</taxon>
        <taxon>Primates</taxon>
        <taxon>Haplorrhini</taxon>
        <taxon>Catarrhini</taxon>
        <taxon>Cercopithecidae</taxon>
        <taxon>Cercopithecinae</taxon>
        <taxon>Macaca</taxon>
    </lineage>
</organism>
<dbReference type="Ensembl" id="ENSMFAT00000081102.1">
    <property type="protein sequence ID" value="ENSMFAP00000052867.1"/>
    <property type="gene ID" value="ENSMFAG00000051799.1"/>
</dbReference>
<reference evidence="1 2" key="1">
    <citation type="submission" date="2013-03" db="EMBL/GenBank/DDBJ databases">
        <authorList>
            <person name="Warren W."/>
            <person name="Wilson R.K."/>
        </authorList>
    </citation>
    <scope>NUCLEOTIDE SEQUENCE</scope>
</reference>
<dbReference type="AlphaFoldDB" id="A0A7N9CJQ4"/>
<evidence type="ECO:0000313" key="2">
    <source>
        <dbReference type="Proteomes" id="UP000233100"/>
    </source>
</evidence>
<protein>
    <submittedName>
        <fullName evidence="1">Uncharacterized protein</fullName>
    </submittedName>
</protein>
<name>A0A7N9CJQ4_MACFA</name>
<dbReference type="PANTHER" id="PTHR12138:SF162">
    <property type="entry name" value="CHROMOSOME UNDETERMINED SCAFFOLD_275, WHOLE GENOME SHOTGUN SEQUENCE"/>
    <property type="match status" value="1"/>
</dbReference>
<proteinExistence type="predicted"/>
<dbReference type="Proteomes" id="UP000233100">
    <property type="component" value="Chromosome 11"/>
</dbReference>
<reference evidence="1" key="3">
    <citation type="submission" date="2025-09" db="UniProtKB">
        <authorList>
            <consortium name="Ensembl"/>
        </authorList>
    </citation>
    <scope>IDENTIFICATION</scope>
</reference>
<reference evidence="1" key="2">
    <citation type="submission" date="2025-08" db="UniProtKB">
        <authorList>
            <consortium name="Ensembl"/>
        </authorList>
    </citation>
    <scope>IDENTIFICATION</scope>
</reference>
<keyword evidence="2" id="KW-1185">Reference proteome</keyword>
<dbReference type="GeneTree" id="ENSGT00940000165497"/>
<dbReference type="PRINTS" id="PR02045">
    <property type="entry name" value="F138DOMAIN"/>
</dbReference>
<sequence length="120" mass="13050">LPRLKRSSHLSSPSSWDYEHIPPHSANFLYFFVETGFYHVAWAGLEILSLSDPPALASQSTRITGVGHCARPPTACFFVLFCFVLRQSLALLPRLECSGIISAHCNLCLLGSSDSPASAS</sequence>